<feature type="region of interest" description="Disordered" evidence="1">
    <location>
        <begin position="1"/>
        <end position="25"/>
    </location>
</feature>
<reference evidence="3" key="1">
    <citation type="submission" date="2014-10" db="EMBL/GenBank/DDBJ databases">
        <authorList>
            <person name="King R."/>
        </authorList>
    </citation>
    <scope>NUCLEOTIDE SEQUENCE [LARGE SCALE GENOMIC DNA]</scope>
    <source>
        <strain evidence="3">A3/5</strain>
    </source>
</reference>
<evidence type="ECO:0000313" key="3">
    <source>
        <dbReference type="Proteomes" id="UP000245910"/>
    </source>
</evidence>
<dbReference type="EMBL" id="LN649229">
    <property type="protein sequence ID" value="CEI65355.1"/>
    <property type="molecule type" value="Genomic_DNA"/>
</dbReference>
<protein>
    <submittedName>
        <fullName evidence="2">Uncharacterized protein</fullName>
    </submittedName>
</protein>
<name>A0A2L2TXC8_9HYPO</name>
<sequence length="158" mass="18271">MMLSSSTEEQLENERKKRRMSERRRVVGKEEEEVVELDVSGALRERHRSSLGEAVVKRYPNQGRHDGAKWSDTSSNHRIGPRTLVFFDPFQGLLQERLRWTLEQLSQRILLTYSWIHGEFATRTGQGSKSSWRPCPVHNDRWKIDCVALLGPAIDASP</sequence>
<accession>A0A2L2TXC8</accession>
<evidence type="ECO:0000256" key="1">
    <source>
        <dbReference type="SAM" id="MobiDB-lite"/>
    </source>
</evidence>
<organism evidence="2 3">
    <name type="scientific">Fusarium venenatum</name>
    <dbReference type="NCBI Taxonomy" id="56646"/>
    <lineage>
        <taxon>Eukaryota</taxon>
        <taxon>Fungi</taxon>
        <taxon>Dikarya</taxon>
        <taxon>Ascomycota</taxon>
        <taxon>Pezizomycotina</taxon>
        <taxon>Sordariomycetes</taxon>
        <taxon>Hypocreomycetidae</taxon>
        <taxon>Hypocreales</taxon>
        <taxon>Nectriaceae</taxon>
        <taxon>Fusarium</taxon>
    </lineage>
</organism>
<proteinExistence type="predicted"/>
<dbReference type="AlphaFoldDB" id="A0A2L2TXC8"/>
<dbReference type="Proteomes" id="UP000245910">
    <property type="component" value="Chromosome I"/>
</dbReference>
<evidence type="ECO:0000313" key="2">
    <source>
        <dbReference type="EMBL" id="CEI65355.1"/>
    </source>
</evidence>
<feature type="region of interest" description="Disordered" evidence="1">
    <location>
        <begin position="54"/>
        <end position="74"/>
    </location>
</feature>
<keyword evidence="3" id="KW-1185">Reference proteome</keyword>